<dbReference type="Proteomes" id="UP000279962">
    <property type="component" value="Chromosome"/>
</dbReference>
<evidence type="ECO:0000313" key="1">
    <source>
        <dbReference type="EMBL" id="AYO54413.1"/>
    </source>
</evidence>
<accession>A0A3G2T2D3</accession>
<organism evidence="1 2">
    <name type="scientific">Acinetobacter wuhouensis</name>
    <dbReference type="NCBI Taxonomy" id="1879050"/>
    <lineage>
        <taxon>Bacteria</taxon>
        <taxon>Pseudomonadati</taxon>
        <taxon>Pseudomonadota</taxon>
        <taxon>Gammaproteobacteria</taxon>
        <taxon>Moraxellales</taxon>
        <taxon>Moraxellaceae</taxon>
        <taxon>Acinetobacter</taxon>
    </lineage>
</organism>
<reference evidence="1 2" key="1">
    <citation type="submission" date="2018-10" db="EMBL/GenBank/DDBJ databases">
        <title>The complete genome of Acinetobacter wuhouensis strain WCHAW010062.</title>
        <authorList>
            <person name="Hu Y."/>
            <person name="Long H."/>
            <person name="Feng Y."/>
            <person name="Zong Z."/>
        </authorList>
    </citation>
    <scope>NUCLEOTIDE SEQUENCE [LARGE SCALE GENOMIC DNA]</scope>
    <source>
        <strain evidence="1 2">WCHAW010062</strain>
    </source>
</reference>
<sequence length="170" mass="18683">MIDNTSIIALTDIIQLPEAERLQVIKDKFSAKSHDELIDLLGNVLNVAVNYAQSCDETLYLHLVTTGDTHPYAIDKLISPSFHGALNGLILAQKAPNQEVLCESCAYRCGTLANHCLTTQSDLAHALETDAVFYCHKDIENLVNPSAKDRKCMKPCKGWAQHVKHKGVAA</sequence>
<gene>
    <name evidence="1" type="ORF">CDG68_12535</name>
</gene>
<protein>
    <submittedName>
        <fullName evidence="1">Uncharacterized protein</fullName>
    </submittedName>
</protein>
<proteinExistence type="predicted"/>
<dbReference type="AlphaFoldDB" id="A0A3G2T2D3"/>
<dbReference type="RefSeq" id="WP_087553405.1">
    <property type="nucleotide sequence ID" value="NZ_CP033133.1"/>
</dbReference>
<dbReference type="EMBL" id="CP033133">
    <property type="protein sequence ID" value="AYO54413.1"/>
    <property type="molecule type" value="Genomic_DNA"/>
</dbReference>
<name>A0A3G2T2D3_9GAMM</name>
<evidence type="ECO:0000313" key="2">
    <source>
        <dbReference type="Proteomes" id="UP000279962"/>
    </source>
</evidence>